<organism evidence="2 3">
    <name type="scientific">Streptomyces levis</name>
    <dbReference type="NCBI Taxonomy" id="285566"/>
    <lineage>
        <taxon>Bacteria</taxon>
        <taxon>Bacillati</taxon>
        <taxon>Actinomycetota</taxon>
        <taxon>Actinomycetes</taxon>
        <taxon>Kitasatosporales</taxon>
        <taxon>Streptomycetaceae</taxon>
        <taxon>Streptomyces</taxon>
    </lineage>
</organism>
<reference evidence="3" key="1">
    <citation type="journal article" date="2019" name="Int. J. Syst. Evol. Microbiol.">
        <title>The Global Catalogue of Microorganisms (GCM) 10K type strain sequencing project: providing services to taxonomists for standard genome sequencing and annotation.</title>
        <authorList>
            <consortium name="The Broad Institute Genomics Platform"/>
            <consortium name="The Broad Institute Genome Sequencing Center for Infectious Disease"/>
            <person name="Wu L."/>
            <person name="Ma J."/>
        </authorList>
    </citation>
    <scope>NUCLEOTIDE SEQUENCE [LARGE SCALE GENOMIC DNA]</scope>
    <source>
        <strain evidence="3">JCM 6924</strain>
    </source>
</reference>
<accession>A0ABP6BFG4</accession>
<evidence type="ECO:0000256" key="1">
    <source>
        <dbReference type="SAM" id="MobiDB-lite"/>
    </source>
</evidence>
<dbReference type="Proteomes" id="UP001501095">
    <property type="component" value="Unassembled WGS sequence"/>
</dbReference>
<comment type="caution">
    <text evidence="2">The sequence shown here is derived from an EMBL/GenBank/DDBJ whole genome shotgun (WGS) entry which is preliminary data.</text>
</comment>
<name>A0ABP6BFG4_9ACTN</name>
<protein>
    <submittedName>
        <fullName evidence="2">Uncharacterized protein</fullName>
    </submittedName>
</protein>
<dbReference type="EMBL" id="BAAATM010000022">
    <property type="protein sequence ID" value="GAA2554637.1"/>
    <property type="molecule type" value="Genomic_DNA"/>
</dbReference>
<feature type="compositionally biased region" description="Basic and acidic residues" evidence="1">
    <location>
        <begin position="1"/>
        <end position="17"/>
    </location>
</feature>
<gene>
    <name evidence="2" type="ORF">GCM10010423_64770</name>
</gene>
<proteinExistence type="predicted"/>
<keyword evidence="3" id="KW-1185">Reference proteome</keyword>
<evidence type="ECO:0000313" key="2">
    <source>
        <dbReference type="EMBL" id="GAA2554637.1"/>
    </source>
</evidence>
<feature type="region of interest" description="Disordered" evidence="1">
    <location>
        <begin position="1"/>
        <end position="26"/>
    </location>
</feature>
<evidence type="ECO:0000313" key="3">
    <source>
        <dbReference type="Proteomes" id="UP001501095"/>
    </source>
</evidence>
<sequence length="252" mass="28320">MAREQQETPEKPAETPRKPRAKRASVETVRVQRWVRIPKKKLTPEMQKRVIERADKMKKALEARKGGATYKQIGQVLGISTSYARELVQKGVSEAHIGDAKEVLQMDLLRLDELQMRAVSAFRAGDLNQTERIMRIMRERRDILGLTTDSFKEQQAEQAGSITNNGIMVVQGSSENFVEAMMRAVGVDPNSEEAQQRLARIRAEEEAKGVGEFALKAPRPNELLMQAADSALNRNEGNIIQGEVVQIKEESI</sequence>